<sequence>MPKDFFYLPGEIRIKIYSHLMVHNDNIDPWDGGFGLSPNILATSKRTLHEARLVLYGCNCFNIFLEPDKVEEFFKTIGLLNARLIRSIRIAFPLRTNKDNFNYNNEPVCEDFGLTIMKIIIKFCANVKSVTFSLMSIELLGCSSVQDYALIMAEVDSRLREIPALEQVIVEFYGPGFALNILQEISGLGWLSCNLGDGSLYRPKSVIGDDDNDHLDGDEDKVE</sequence>
<dbReference type="InterPro" id="IPR038883">
    <property type="entry name" value="AN11006-like"/>
</dbReference>
<protein>
    <submittedName>
        <fullName evidence="1">Uncharacterized protein</fullName>
    </submittedName>
</protein>
<name>A0A9W9RM09_PENBR</name>
<organism evidence="1 2">
    <name type="scientific">Penicillium brevicompactum</name>
    <dbReference type="NCBI Taxonomy" id="5074"/>
    <lineage>
        <taxon>Eukaryota</taxon>
        <taxon>Fungi</taxon>
        <taxon>Dikarya</taxon>
        <taxon>Ascomycota</taxon>
        <taxon>Pezizomycotina</taxon>
        <taxon>Eurotiomycetes</taxon>
        <taxon>Eurotiomycetidae</taxon>
        <taxon>Eurotiales</taxon>
        <taxon>Aspergillaceae</taxon>
        <taxon>Penicillium</taxon>
    </lineage>
</organism>
<evidence type="ECO:0000313" key="2">
    <source>
        <dbReference type="Proteomes" id="UP001148299"/>
    </source>
</evidence>
<keyword evidence="2" id="KW-1185">Reference proteome</keyword>
<accession>A0A9W9RM09</accession>
<dbReference type="PANTHER" id="PTHR42085:SF2">
    <property type="entry name" value="F-BOX DOMAIN-CONTAINING PROTEIN"/>
    <property type="match status" value="1"/>
</dbReference>
<reference evidence="1" key="2">
    <citation type="journal article" date="2023" name="IMA Fungus">
        <title>Comparative genomic study of the Penicillium genus elucidates a diverse pangenome and 15 lateral gene transfer events.</title>
        <authorList>
            <person name="Petersen C."/>
            <person name="Sorensen T."/>
            <person name="Nielsen M.R."/>
            <person name="Sondergaard T.E."/>
            <person name="Sorensen J.L."/>
            <person name="Fitzpatrick D.A."/>
            <person name="Frisvad J.C."/>
            <person name="Nielsen K.L."/>
        </authorList>
    </citation>
    <scope>NUCLEOTIDE SEQUENCE</scope>
    <source>
        <strain evidence="1">IBT 35675</strain>
    </source>
</reference>
<dbReference type="PANTHER" id="PTHR42085">
    <property type="entry name" value="F-BOX DOMAIN-CONTAINING PROTEIN"/>
    <property type="match status" value="1"/>
</dbReference>
<evidence type="ECO:0000313" key="1">
    <source>
        <dbReference type="EMBL" id="KAJ5362627.1"/>
    </source>
</evidence>
<dbReference type="EMBL" id="JAPZBR010000002">
    <property type="protein sequence ID" value="KAJ5362627.1"/>
    <property type="molecule type" value="Genomic_DNA"/>
</dbReference>
<gene>
    <name evidence="1" type="ORF">N7541_003471</name>
</gene>
<dbReference type="Proteomes" id="UP001148299">
    <property type="component" value="Unassembled WGS sequence"/>
</dbReference>
<comment type="caution">
    <text evidence="1">The sequence shown here is derived from an EMBL/GenBank/DDBJ whole genome shotgun (WGS) entry which is preliminary data.</text>
</comment>
<dbReference type="AlphaFoldDB" id="A0A9W9RM09"/>
<proteinExistence type="predicted"/>
<reference evidence="1" key="1">
    <citation type="submission" date="2022-12" db="EMBL/GenBank/DDBJ databases">
        <authorList>
            <person name="Petersen C."/>
        </authorList>
    </citation>
    <scope>NUCLEOTIDE SEQUENCE</scope>
    <source>
        <strain evidence="1">IBT 35675</strain>
    </source>
</reference>